<evidence type="ECO:0000256" key="3">
    <source>
        <dbReference type="ARBA" id="ARBA00022490"/>
    </source>
</evidence>
<dbReference type="AlphaFoldDB" id="A0A0E1XCI8"/>
<dbReference type="GO" id="GO:0034618">
    <property type="term" value="F:arginine binding"/>
    <property type="evidence" value="ECO:0007669"/>
    <property type="project" value="InterPro"/>
</dbReference>
<reference evidence="11" key="1">
    <citation type="submission" date="2010-05" db="EMBL/GenBank/DDBJ databases">
        <authorList>
            <person name="Muzny D."/>
            <person name="Qin X."/>
            <person name="Buhay C."/>
            <person name="Dugan-Rocha S."/>
            <person name="Ding Y."/>
            <person name="Chen G."/>
            <person name="Hawes A."/>
            <person name="Holder M."/>
            <person name="Jhangiani S."/>
            <person name="Johnson A."/>
            <person name="Khan Z."/>
            <person name="Li Z."/>
            <person name="Liu W."/>
            <person name="Liu X."/>
            <person name="Perez L."/>
            <person name="Shen H."/>
            <person name="Wang Q."/>
            <person name="Watt J."/>
            <person name="Xi L."/>
            <person name="Xin Y."/>
            <person name="Zhou J."/>
            <person name="Deng J."/>
            <person name="Jiang H."/>
            <person name="Liu Y."/>
            <person name="Qu J."/>
            <person name="Song X.-Z."/>
            <person name="Zhang L."/>
            <person name="Villasana D."/>
            <person name="Johnson A."/>
            <person name="Liu J."/>
            <person name="Liyanage D."/>
            <person name="Lorensuhewa L."/>
            <person name="Robinson T."/>
            <person name="Song A."/>
            <person name="Song B.-B."/>
            <person name="Dinh H."/>
            <person name="Thornton R."/>
            <person name="Coyle M."/>
            <person name="Francisco L."/>
            <person name="Jackson L."/>
            <person name="Javaid M."/>
            <person name="Korchina V."/>
            <person name="Kovar C."/>
            <person name="Mata R."/>
            <person name="Mathew T."/>
            <person name="Ngo R."/>
            <person name="Nguyen L."/>
            <person name="Nguyen N."/>
            <person name="Okwuonu G."/>
            <person name="Ongeri F."/>
            <person name="Pham C."/>
            <person name="Simmons D."/>
            <person name="Wilczek-Boney K."/>
            <person name="Hale W."/>
            <person name="Jakkamsetti A."/>
            <person name="Pham P."/>
            <person name="Ruth R."/>
            <person name="San Lucas F."/>
            <person name="Warren J."/>
            <person name="Zhang J."/>
            <person name="Zhao Z."/>
            <person name="Zhou C."/>
            <person name="Zhu D."/>
            <person name="Lee S."/>
            <person name="Bess C."/>
            <person name="Blankenburg K."/>
            <person name="Forbes L."/>
            <person name="Fu Q."/>
            <person name="Gubbala S."/>
            <person name="Hirani K."/>
            <person name="Jayaseelan J.C."/>
            <person name="Lara F."/>
            <person name="Munidasa M."/>
            <person name="Palculict T."/>
            <person name="Patil S."/>
            <person name="Pu L.-L."/>
            <person name="Saada N."/>
            <person name="Tang L."/>
            <person name="Weissenberger G."/>
            <person name="Zhu Y."/>
            <person name="Hemphill L."/>
            <person name="Shang Y."/>
            <person name="Youmans B."/>
            <person name="Ayvaz T."/>
            <person name="Ross M."/>
            <person name="Santibanez J."/>
            <person name="Aqrawi P."/>
            <person name="Gross S."/>
            <person name="Joshi V."/>
            <person name="Fowler G."/>
            <person name="Nazareth L."/>
            <person name="Reid J."/>
            <person name="Worley K."/>
            <person name="Petrosino J."/>
            <person name="Highlander S."/>
            <person name="Gibbs R."/>
        </authorList>
    </citation>
    <scope>NUCLEOTIDE SEQUENCE [LARGE SCALE GENOMIC DNA]</scope>
    <source>
        <strain evidence="11">MN8</strain>
    </source>
</reference>
<keyword evidence="4 8" id="KW-0678">Repressor</keyword>
<evidence type="ECO:0000256" key="6">
    <source>
        <dbReference type="ARBA" id="ARBA00023125"/>
    </source>
</evidence>
<keyword evidence="6 8" id="KW-0238">DNA-binding</keyword>
<keyword evidence="3 8" id="KW-0963">Cytoplasm</keyword>
<feature type="domain" description="Arginine repressor C-terminal" evidence="10">
    <location>
        <begin position="101"/>
        <end position="164"/>
    </location>
</feature>
<dbReference type="Pfam" id="PF01316">
    <property type="entry name" value="Arg_repressor"/>
    <property type="match status" value="1"/>
</dbReference>
<dbReference type="GO" id="GO:0006526">
    <property type="term" value="P:L-arginine biosynthetic process"/>
    <property type="evidence" value="ECO:0007669"/>
    <property type="project" value="UniProtKB-UniPathway"/>
</dbReference>
<comment type="caution">
    <text evidence="11">The sequence shown here is derived from an EMBL/GenBank/DDBJ whole genome shotgun (WGS) entry which is preliminary data.</text>
</comment>
<evidence type="ECO:0000256" key="7">
    <source>
        <dbReference type="ARBA" id="ARBA00023163"/>
    </source>
</evidence>
<dbReference type="PRINTS" id="PR01467">
    <property type="entry name" value="ARGREPRESSOR"/>
</dbReference>
<evidence type="ECO:0000259" key="10">
    <source>
        <dbReference type="Pfam" id="PF02863"/>
    </source>
</evidence>
<keyword evidence="7 8" id="KW-0804">Transcription</keyword>
<dbReference type="GO" id="GO:0003700">
    <property type="term" value="F:DNA-binding transcription factor activity"/>
    <property type="evidence" value="ECO:0007669"/>
    <property type="project" value="UniProtKB-UniRule"/>
</dbReference>
<evidence type="ECO:0000256" key="2">
    <source>
        <dbReference type="ARBA" id="ARBA00008316"/>
    </source>
</evidence>
<comment type="similarity">
    <text evidence="2 8">Belongs to the ArgR family.</text>
</comment>
<comment type="pathway">
    <text evidence="8">Amino-acid biosynthesis; L-arginine biosynthesis [regulation].</text>
</comment>
<evidence type="ECO:0000256" key="4">
    <source>
        <dbReference type="ARBA" id="ARBA00022491"/>
    </source>
</evidence>
<sequence>MNLFFNTRNVTTKGVYNMKKSKRLEIVSTIVKKHKIYKKEQIISYIEEYFGVRYSATTIAKDLKELNIYRVPIDCETWIYKAINNQTEQEMREKFKHYCEHEVLSSIINGAYIIVKTSPGFAQGINYFIDQLNIEEILGTVSGNDTTLILTASNDMAEYVYAKLFK</sequence>
<dbReference type="InterPro" id="IPR036390">
    <property type="entry name" value="WH_DNA-bd_sf"/>
</dbReference>
<comment type="subcellular location">
    <subcellularLocation>
        <location evidence="1 8">Cytoplasm</location>
    </subcellularLocation>
</comment>
<evidence type="ECO:0000313" key="11">
    <source>
        <dbReference type="EMBL" id="EFH96508.1"/>
    </source>
</evidence>
<dbReference type="Gene3D" id="3.30.1360.40">
    <property type="match status" value="1"/>
</dbReference>
<dbReference type="Pfam" id="PF02863">
    <property type="entry name" value="Arg_repressor_C"/>
    <property type="match status" value="1"/>
</dbReference>
<dbReference type="Gene3D" id="1.10.10.10">
    <property type="entry name" value="Winged helix-like DNA-binding domain superfamily/Winged helix DNA-binding domain"/>
    <property type="match status" value="1"/>
</dbReference>
<dbReference type="InterPro" id="IPR020899">
    <property type="entry name" value="Arg_repress_C"/>
</dbReference>
<dbReference type="InterPro" id="IPR001669">
    <property type="entry name" value="Arg_repress"/>
</dbReference>
<dbReference type="HOGENOM" id="CLU_097103_5_0_9"/>
<gene>
    <name evidence="8" type="primary">argR</name>
    <name evidence="11" type="ORF">HMPREF0769_10510</name>
</gene>
<dbReference type="Proteomes" id="UP000003455">
    <property type="component" value="Chromosome"/>
</dbReference>
<dbReference type="PANTHER" id="PTHR34471:SF1">
    <property type="entry name" value="ARGININE REPRESSOR"/>
    <property type="match status" value="1"/>
</dbReference>
<keyword evidence="8" id="KW-0055">Arginine biosynthesis</keyword>
<dbReference type="InterPro" id="IPR036251">
    <property type="entry name" value="Arg_repress_C_sf"/>
</dbReference>
<dbReference type="SUPFAM" id="SSF46785">
    <property type="entry name" value="Winged helix' DNA-binding domain"/>
    <property type="match status" value="1"/>
</dbReference>
<dbReference type="EMBL" id="ACJA02000001">
    <property type="protein sequence ID" value="EFH96508.1"/>
    <property type="molecule type" value="Genomic_DNA"/>
</dbReference>
<evidence type="ECO:0000256" key="8">
    <source>
        <dbReference type="HAMAP-Rule" id="MF_00173"/>
    </source>
</evidence>
<keyword evidence="5 8" id="KW-0805">Transcription regulation</keyword>
<evidence type="ECO:0000256" key="1">
    <source>
        <dbReference type="ARBA" id="ARBA00004496"/>
    </source>
</evidence>
<protein>
    <recommendedName>
        <fullName evidence="8">Arginine repressor</fullName>
    </recommendedName>
</protein>
<dbReference type="InterPro" id="IPR020900">
    <property type="entry name" value="Arg_repress_DNA-bd"/>
</dbReference>
<organism evidence="11">
    <name type="scientific">Staphylococcus aureus subsp. aureus MN8</name>
    <dbReference type="NCBI Taxonomy" id="548470"/>
    <lineage>
        <taxon>Bacteria</taxon>
        <taxon>Bacillati</taxon>
        <taxon>Bacillota</taxon>
        <taxon>Bacilli</taxon>
        <taxon>Bacillales</taxon>
        <taxon>Staphylococcaceae</taxon>
        <taxon>Staphylococcus</taxon>
    </lineage>
</organism>
<accession>A0A0E1XCI8</accession>
<dbReference type="InterPro" id="IPR036388">
    <property type="entry name" value="WH-like_DNA-bd_sf"/>
</dbReference>
<dbReference type="SUPFAM" id="SSF55252">
    <property type="entry name" value="C-terminal domain of arginine repressor"/>
    <property type="match status" value="1"/>
</dbReference>
<dbReference type="GO" id="GO:0003677">
    <property type="term" value="F:DNA binding"/>
    <property type="evidence" value="ECO:0007669"/>
    <property type="project" value="UniProtKB-KW"/>
</dbReference>
<evidence type="ECO:0000256" key="5">
    <source>
        <dbReference type="ARBA" id="ARBA00023015"/>
    </source>
</evidence>
<proteinExistence type="inferred from homology"/>
<dbReference type="HAMAP" id="MF_00173">
    <property type="entry name" value="Arg_repressor"/>
    <property type="match status" value="1"/>
</dbReference>
<name>A0A0E1XCI8_STAAU</name>
<keyword evidence="8" id="KW-0028">Amino-acid biosynthesis</keyword>
<dbReference type="GO" id="GO:0005737">
    <property type="term" value="C:cytoplasm"/>
    <property type="evidence" value="ECO:0007669"/>
    <property type="project" value="UniProtKB-SubCell"/>
</dbReference>
<comment type="function">
    <text evidence="8">Regulates arginine biosynthesis genes.</text>
</comment>
<dbReference type="PANTHER" id="PTHR34471">
    <property type="entry name" value="ARGININE REPRESSOR"/>
    <property type="match status" value="1"/>
</dbReference>
<dbReference type="UniPathway" id="UPA00068"/>
<dbReference type="GO" id="GO:0051259">
    <property type="term" value="P:protein complex oligomerization"/>
    <property type="evidence" value="ECO:0007669"/>
    <property type="project" value="InterPro"/>
</dbReference>
<feature type="domain" description="Arginine repressor DNA-binding" evidence="9">
    <location>
        <begin position="18"/>
        <end position="85"/>
    </location>
</feature>
<evidence type="ECO:0000259" key="9">
    <source>
        <dbReference type="Pfam" id="PF01316"/>
    </source>
</evidence>
<dbReference type="GO" id="GO:1900079">
    <property type="term" value="P:regulation of arginine biosynthetic process"/>
    <property type="evidence" value="ECO:0007669"/>
    <property type="project" value="UniProtKB-UniRule"/>
</dbReference>